<feature type="non-terminal residue" evidence="2">
    <location>
        <position position="1"/>
    </location>
</feature>
<keyword evidence="3" id="KW-1185">Reference proteome</keyword>
<comment type="caution">
    <text evidence="2">The sequence shown here is derived from an EMBL/GenBank/DDBJ whole genome shotgun (WGS) entry which is preliminary data.</text>
</comment>
<organism evidence="2 3">
    <name type="scientific">Pristionchus mayeri</name>
    <dbReference type="NCBI Taxonomy" id="1317129"/>
    <lineage>
        <taxon>Eukaryota</taxon>
        <taxon>Metazoa</taxon>
        <taxon>Ecdysozoa</taxon>
        <taxon>Nematoda</taxon>
        <taxon>Chromadorea</taxon>
        <taxon>Rhabditida</taxon>
        <taxon>Rhabditina</taxon>
        <taxon>Diplogasteromorpha</taxon>
        <taxon>Diplogasteroidea</taxon>
        <taxon>Neodiplogasteridae</taxon>
        <taxon>Pristionchus</taxon>
    </lineage>
</organism>
<protein>
    <submittedName>
        <fullName evidence="2">Uncharacterized protein</fullName>
    </submittedName>
</protein>
<evidence type="ECO:0000313" key="3">
    <source>
        <dbReference type="Proteomes" id="UP001328107"/>
    </source>
</evidence>
<dbReference type="EMBL" id="BTRK01000002">
    <property type="protein sequence ID" value="GMR38633.1"/>
    <property type="molecule type" value="Genomic_DNA"/>
</dbReference>
<dbReference type="Proteomes" id="UP001328107">
    <property type="component" value="Unassembled WGS sequence"/>
</dbReference>
<evidence type="ECO:0000313" key="2">
    <source>
        <dbReference type="EMBL" id="GMR38633.1"/>
    </source>
</evidence>
<reference evidence="3" key="1">
    <citation type="submission" date="2022-10" db="EMBL/GenBank/DDBJ databases">
        <title>Genome assembly of Pristionchus species.</title>
        <authorList>
            <person name="Yoshida K."/>
            <person name="Sommer R.J."/>
        </authorList>
    </citation>
    <scope>NUCLEOTIDE SEQUENCE [LARGE SCALE GENOMIC DNA]</scope>
    <source>
        <strain evidence="3">RS5460</strain>
    </source>
</reference>
<sequence>QMNNPAALVAANADFCQEWMDKADKSLVKDIHLRTAMIGCFEGLKCINTNNQALHAYLINSMPFDRDSALKFDDKLATNPLRKFIYGVHASVEAAMRGVAARPIEAQVSSVLPAVQQRPSGQQHQVQLARPDVVPTIPAVQQGPPQQKKQVELARPAIIPSIQQAPSRRQNQVHQAGPVSTHAVQQRPAREQKRAQQSIVDSGTSSSVIVVKREVKVELVEDVEDVMETPMEEVPLNQGNEVVGSIPPQMDMLVDGEFQVKEEVDMDDEQILRRRAQEQQERMNAADNNSNEEQMMVTPIRGGFRGVAPVNSDYSGSSKRTLNCRLCPSESMALSGFTKHLKNAHHTTPGIEGLGFRCVSCGFEAYSYKFTFEHTKTCKSSELTLITKKSQ</sequence>
<feature type="compositionally biased region" description="Polar residues" evidence="1">
    <location>
        <begin position="162"/>
        <end position="174"/>
    </location>
</feature>
<accession>A0AAN4ZCH5</accession>
<gene>
    <name evidence="2" type="ORF">PMAYCL1PPCAC_08828</name>
</gene>
<proteinExistence type="predicted"/>
<name>A0AAN4ZCH5_9BILA</name>
<evidence type="ECO:0000256" key="1">
    <source>
        <dbReference type="SAM" id="MobiDB-lite"/>
    </source>
</evidence>
<dbReference type="AlphaFoldDB" id="A0AAN4ZCH5"/>
<feature type="region of interest" description="Disordered" evidence="1">
    <location>
        <begin position="162"/>
        <end position="203"/>
    </location>
</feature>